<gene>
    <name evidence="1" type="ORF">HII31_06186</name>
</gene>
<proteinExistence type="predicted"/>
<dbReference type="Proteomes" id="UP000660729">
    <property type="component" value="Unassembled WGS sequence"/>
</dbReference>
<dbReference type="AlphaFoldDB" id="A0A8H6RK41"/>
<organism evidence="1 2">
    <name type="scientific">Pseudocercospora fuligena</name>
    <dbReference type="NCBI Taxonomy" id="685502"/>
    <lineage>
        <taxon>Eukaryota</taxon>
        <taxon>Fungi</taxon>
        <taxon>Dikarya</taxon>
        <taxon>Ascomycota</taxon>
        <taxon>Pezizomycotina</taxon>
        <taxon>Dothideomycetes</taxon>
        <taxon>Dothideomycetidae</taxon>
        <taxon>Mycosphaerellales</taxon>
        <taxon>Mycosphaerellaceae</taxon>
        <taxon>Pseudocercospora</taxon>
    </lineage>
</organism>
<keyword evidence="2" id="KW-1185">Reference proteome</keyword>
<name>A0A8H6RK41_9PEZI</name>
<accession>A0A8H6RK41</accession>
<evidence type="ECO:0000313" key="2">
    <source>
        <dbReference type="Proteomes" id="UP000660729"/>
    </source>
</evidence>
<reference evidence="1" key="1">
    <citation type="submission" date="2020-04" db="EMBL/GenBank/DDBJ databases">
        <title>Draft genome resource of the tomato pathogen Pseudocercospora fuligena.</title>
        <authorList>
            <person name="Zaccaron A."/>
        </authorList>
    </citation>
    <scope>NUCLEOTIDE SEQUENCE</scope>
    <source>
        <strain evidence="1">PF001</strain>
    </source>
</reference>
<dbReference type="EMBL" id="JABCIY010000124">
    <property type="protein sequence ID" value="KAF7192484.1"/>
    <property type="molecule type" value="Genomic_DNA"/>
</dbReference>
<sequence length="255" mass="27901">MQPIRNDILDPKLKGHLDFDSASNGWTVHLLHEHKAADVSWRRMYLTQPPLTGIFIIYGSDHAEGTSFLTNEKGIKAGELADEIFDLATRLGSHTISVKKIILNGAARDRASAEKWFSTNRKVENLGPAPLEGLRKQIKSNASVLFPKALEEYGKKNGGFSAKQAFEVIVVRGRFDGPDSPLQYQAILMTGPPTSRTDAANATAHDTMDGALQTLADLTGEALFKKSTEGEGDMTEDEVEETEAFESGWLIKGIS</sequence>
<protein>
    <submittedName>
        <fullName evidence="1">Uncharacterized protein</fullName>
    </submittedName>
</protein>
<evidence type="ECO:0000313" key="1">
    <source>
        <dbReference type="EMBL" id="KAF7192484.1"/>
    </source>
</evidence>
<comment type="caution">
    <text evidence="1">The sequence shown here is derived from an EMBL/GenBank/DDBJ whole genome shotgun (WGS) entry which is preliminary data.</text>
</comment>